<dbReference type="Proteomes" id="UP000250266">
    <property type="component" value="Unassembled WGS sequence"/>
</dbReference>
<dbReference type="EC" id="2.4.1.198" evidence="3"/>
<evidence type="ECO:0000259" key="11">
    <source>
        <dbReference type="Pfam" id="PF08288"/>
    </source>
</evidence>
<evidence type="ECO:0000256" key="10">
    <source>
        <dbReference type="SAM" id="Phobius"/>
    </source>
</evidence>
<keyword evidence="13" id="KW-1185">Reference proteome</keyword>
<feature type="compositionally biased region" description="Basic and acidic residues" evidence="9">
    <location>
        <begin position="481"/>
        <end position="501"/>
    </location>
</feature>
<dbReference type="FunFam" id="3.40.50.2000:FF:000053">
    <property type="entry name" value="Phosphatidylinositol N-acetylglucosaminyltransferase GPI3 subunit"/>
    <property type="match status" value="1"/>
</dbReference>
<proteinExistence type="predicted"/>
<dbReference type="GO" id="GO:0006506">
    <property type="term" value="P:GPI anchor biosynthetic process"/>
    <property type="evidence" value="ECO:0007669"/>
    <property type="project" value="UniProtKB-UniPathway"/>
</dbReference>
<dbReference type="FunFam" id="3.40.50.2000:FF:000026">
    <property type="entry name" value="Phosphatidylinositol N-acetylglucosaminyltransferase subunit A"/>
    <property type="match status" value="1"/>
</dbReference>
<dbReference type="EMBL" id="KV745312">
    <property type="protein sequence ID" value="OCK75479.1"/>
    <property type="molecule type" value="Genomic_DNA"/>
</dbReference>
<feature type="compositionally biased region" description="Basic residues" evidence="9">
    <location>
        <begin position="508"/>
        <end position="522"/>
    </location>
</feature>
<name>A0A8E2JAI8_9PEZI</name>
<reference evidence="12 13" key="1">
    <citation type="journal article" date="2016" name="Nat. Commun.">
        <title>Ectomycorrhizal ecology is imprinted in the genome of the dominant symbiotic fungus Cenococcum geophilum.</title>
        <authorList>
            <consortium name="DOE Joint Genome Institute"/>
            <person name="Peter M."/>
            <person name="Kohler A."/>
            <person name="Ohm R.A."/>
            <person name="Kuo A."/>
            <person name="Krutzmann J."/>
            <person name="Morin E."/>
            <person name="Arend M."/>
            <person name="Barry K.W."/>
            <person name="Binder M."/>
            <person name="Choi C."/>
            <person name="Clum A."/>
            <person name="Copeland A."/>
            <person name="Grisel N."/>
            <person name="Haridas S."/>
            <person name="Kipfer T."/>
            <person name="LaButti K."/>
            <person name="Lindquist E."/>
            <person name="Lipzen A."/>
            <person name="Maire R."/>
            <person name="Meier B."/>
            <person name="Mihaltcheva S."/>
            <person name="Molinier V."/>
            <person name="Murat C."/>
            <person name="Poggeler S."/>
            <person name="Quandt C.A."/>
            <person name="Sperisen C."/>
            <person name="Tritt A."/>
            <person name="Tisserant E."/>
            <person name="Crous P.W."/>
            <person name="Henrissat B."/>
            <person name="Nehls U."/>
            <person name="Egli S."/>
            <person name="Spatafora J.W."/>
            <person name="Grigoriev I.V."/>
            <person name="Martin F.M."/>
        </authorList>
    </citation>
    <scope>NUCLEOTIDE SEQUENCE [LARGE SCALE GENOMIC DNA]</scope>
    <source>
        <strain evidence="12 13">CBS 459.81</strain>
    </source>
</reference>
<dbReference type="CDD" id="cd03796">
    <property type="entry name" value="GT4_PIG-A-like"/>
    <property type="match status" value="1"/>
</dbReference>
<keyword evidence="10" id="KW-1133">Transmembrane helix</keyword>
<evidence type="ECO:0000256" key="4">
    <source>
        <dbReference type="ARBA" id="ARBA00022502"/>
    </source>
</evidence>
<keyword evidence="4" id="KW-0337">GPI-anchor biosynthesis</keyword>
<comment type="function">
    <text evidence="1">Catalytic subunit in the complex catalyzing the transfer of N-acetylglucosamine from UDP-N-acetylglucosamine to phosphatidylinositol, the first step of GPI biosynthesis.</text>
</comment>
<dbReference type="InterPro" id="IPR039507">
    <property type="entry name" value="PIG-A/GPI3"/>
</dbReference>
<keyword evidence="6 12" id="KW-0808">Transferase</keyword>
<evidence type="ECO:0000256" key="2">
    <source>
        <dbReference type="ARBA" id="ARBA00004687"/>
    </source>
</evidence>
<accession>A0A8E2JAI8</accession>
<keyword evidence="10" id="KW-0812">Transmembrane</keyword>
<dbReference type="SUPFAM" id="SSF53756">
    <property type="entry name" value="UDP-Glycosyltransferase/glycogen phosphorylase"/>
    <property type="match status" value="1"/>
</dbReference>
<evidence type="ECO:0000313" key="13">
    <source>
        <dbReference type="Proteomes" id="UP000250266"/>
    </source>
</evidence>
<dbReference type="PANTHER" id="PTHR45871:SF1">
    <property type="entry name" value="PHOSPHATIDYLINOSITOL N-ACETYLGLUCOSAMINYLTRANSFERASE SUBUNIT A"/>
    <property type="match status" value="1"/>
</dbReference>
<feature type="transmembrane region" description="Helical" evidence="10">
    <location>
        <begin position="446"/>
        <end position="469"/>
    </location>
</feature>
<dbReference type="PANTHER" id="PTHR45871">
    <property type="entry name" value="N-ACETYLGLUCOSAMINYL-PHOSPHATIDYLINOSITOL BIOSYNTHETIC PROTEIN"/>
    <property type="match status" value="1"/>
</dbReference>
<dbReference type="GO" id="GO:0017176">
    <property type="term" value="F:phosphatidylinositol N-acetylglucosaminyltransferase activity"/>
    <property type="evidence" value="ECO:0007669"/>
    <property type="project" value="UniProtKB-EC"/>
</dbReference>
<sequence>MPYNIAMISDFFFPQPGGVESHIYQLSSKLIDRGHKVIIITHAYSGRTGVRYLTNGLKVYHVPFFVIYRETTFPTVFSFFPIFRNIIIREQIEIVHGHASLSSLCHEAILHARTMGLRTVFTDHSLFGFADAASILTNKLLKFTLSDVDHVICVSHTCKENTVLRASLDPLMVSVIPNAVVAENFRPLSFSSSTDHSQSVISPTDSHHPTAPPPAHRLGPHDTITIVVISRLFYNKGTDLLIAAIPRILASHPNVRFIIAGSGPKAIDLEQMLERNVLQDRVSLLGPIRHEEVRDVMVQGHIYLHPSLTEAFGTVIVEAASCGLYVVCTRVGGIPEVLPGHMTEFAKPEEDDIVAATGRAIAALRAGKVRTDLFHNQVKQMYSWTDVAQRTERVYDGISGTLPHDEFYQGTGAGAGGGWSATRGRAGVQSFAIIERLKRYYGCGIWAGKLFCICVIVDYLLFVFLEIFAPRARIDVARNWPKKDLGDGNDKDKEQDAEVAVKDVGGVGRKRSARHREKRRDA</sequence>
<keyword evidence="10" id="KW-0472">Membrane</keyword>
<dbReference type="Pfam" id="PF08288">
    <property type="entry name" value="PIGA"/>
    <property type="match status" value="1"/>
</dbReference>
<evidence type="ECO:0000256" key="7">
    <source>
        <dbReference type="ARBA" id="ARBA00032160"/>
    </source>
</evidence>
<dbReference type="AlphaFoldDB" id="A0A8E2JAI8"/>
<organism evidence="12 13">
    <name type="scientific">Lepidopterella palustris CBS 459.81</name>
    <dbReference type="NCBI Taxonomy" id="1314670"/>
    <lineage>
        <taxon>Eukaryota</taxon>
        <taxon>Fungi</taxon>
        <taxon>Dikarya</taxon>
        <taxon>Ascomycota</taxon>
        <taxon>Pezizomycotina</taxon>
        <taxon>Dothideomycetes</taxon>
        <taxon>Pleosporomycetidae</taxon>
        <taxon>Mytilinidiales</taxon>
        <taxon>Argynnaceae</taxon>
        <taxon>Lepidopterella</taxon>
    </lineage>
</organism>
<protein>
    <recommendedName>
        <fullName evidence="8">Phosphatidylinositol N-acetylglucosaminyltransferase GPI3 subunit</fullName>
        <ecNumber evidence="3">2.4.1.198</ecNumber>
    </recommendedName>
    <alternativeName>
        <fullName evidence="7">GlcNAc-PI synthesis protein</fullName>
    </alternativeName>
</protein>
<dbReference type="GO" id="GO:0000506">
    <property type="term" value="C:glycosylphosphatidylinositol-N-acetylglucosaminyltransferase (GPI-GnT) complex"/>
    <property type="evidence" value="ECO:0007669"/>
    <property type="project" value="InterPro"/>
</dbReference>
<dbReference type="InterPro" id="IPR013234">
    <property type="entry name" value="PIGA_GPI_anchor_biosynthesis"/>
</dbReference>
<evidence type="ECO:0000313" key="12">
    <source>
        <dbReference type="EMBL" id="OCK75479.1"/>
    </source>
</evidence>
<keyword evidence="5" id="KW-0328">Glycosyltransferase</keyword>
<feature type="region of interest" description="Disordered" evidence="9">
    <location>
        <begin position="196"/>
        <end position="218"/>
    </location>
</feature>
<dbReference type="Gene3D" id="3.40.50.2000">
    <property type="entry name" value="Glycogen Phosphorylase B"/>
    <property type="match status" value="2"/>
</dbReference>
<feature type="region of interest" description="Disordered" evidence="9">
    <location>
        <begin position="481"/>
        <end position="522"/>
    </location>
</feature>
<evidence type="ECO:0000256" key="1">
    <source>
        <dbReference type="ARBA" id="ARBA00003265"/>
    </source>
</evidence>
<evidence type="ECO:0000256" key="8">
    <source>
        <dbReference type="ARBA" id="ARBA00068617"/>
    </source>
</evidence>
<dbReference type="OrthoDB" id="734129at2759"/>
<gene>
    <name evidence="12" type="ORF">K432DRAFT_408992</name>
</gene>
<evidence type="ECO:0000256" key="9">
    <source>
        <dbReference type="SAM" id="MobiDB-lite"/>
    </source>
</evidence>
<evidence type="ECO:0000256" key="5">
    <source>
        <dbReference type="ARBA" id="ARBA00022676"/>
    </source>
</evidence>
<evidence type="ECO:0000256" key="3">
    <source>
        <dbReference type="ARBA" id="ARBA00012420"/>
    </source>
</evidence>
<evidence type="ECO:0000256" key="6">
    <source>
        <dbReference type="ARBA" id="ARBA00022679"/>
    </source>
</evidence>
<comment type="pathway">
    <text evidence="2">Glycolipid biosynthesis; glycosylphosphatidylinositol-anchor biosynthesis.</text>
</comment>
<feature type="domain" description="PIGA GPI anchor biosynthesis" evidence="11">
    <location>
        <begin position="42"/>
        <end position="131"/>
    </location>
</feature>
<dbReference type="UniPathway" id="UPA00196"/>
<dbReference type="Pfam" id="PF13692">
    <property type="entry name" value="Glyco_trans_1_4"/>
    <property type="match status" value="1"/>
</dbReference>